<dbReference type="SUPFAM" id="SSF53254">
    <property type="entry name" value="Phosphoglycerate mutase-like"/>
    <property type="match status" value="1"/>
</dbReference>
<evidence type="ECO:0000256" key="10">
    <source>
        <dbReference type="ARBA" id="ARBA00043668"/>
    </source>
</evidence>
<dbReference type="Proteomes" id="UP001194580">
    <property type="component" value="Unassembled WGS sequence"/>
</dbReference>
<comment type="catalytic activity">
    <reaction evidence="13">
        <text>(2R)-2,3-bisphosphoglycerate + H2O = (2R)-2-phosphoglycerate + phosphate</text>
        <dbReference type="Rhea" id="RHEA:27381"/>
        <dbReference type="ChEBI" id="CHEBI:15377"/>
        <dbReference type="ChEBI" id="CHEBI:43474"/>
        <dbReference type="ChEBI" id="CHEBI:58248"/>
        <dbReference type="ChEBI" id="CHEBI:58289"/>
        <dbReference type="EC" id="3.1.3.80"/>
    </reaction>
    <physiologicalReaction direction="left-to-right" evidence="13">
        <dbReference type="Rhea" id="RHEA:27382"/>
    </physiologicalReaction>
</comment>
<gene>
    <name evidence="16" type="primary">MINPP1_2</name>
    <name evidence="16" type="ORF">BGZ95_011465</name>
</gene>
<sequence>MSVAQTSTGPGLSTRRRTATILLPTVALFLAVSCFLGPAPAHAVSVDVPAAAGGVGSNPLALSVPSRVISAADSNDETFVVLSEHYRDNNNASGAENESRLAQSLDVIGGEGQESPKAKRGLSSSPLYSLPPMSWIRSHLGTKSPYPHESRPVGQLKDIPKGYELVQLHLTVRHGTRFPSEDKTIAFKALTERLKGIKLRGFEWLRDWPSGTLYPPSRGNLLSVQGDVDLYQIGRRSAIRYKTLLQKYPYDASTYQFYSSPKSRSSQSGYAFSVGFFEGRLTTEPGYKGAKNGRQNGHDDDDDEDDDEDDNGYKGGRPPIQPIEMSQLPLGLDKEMAVKYACPRWLESVDGAPGVEKENKAFEKKFLPALAERLTAILSADAATPGAKVNITTKDIGTIQNLCGFEVSMHNNDQTWCRLLGLGLENSTTASKAVFENFEIAGDLDDYYTHGPGVPFNGHLGCKLATSLKEDIEMVLADEGSSLKKRGDDDESPKKYRGVFKFGHSETIFFFSSFLGLYTEKGGPLTADMTPEQFENRVFKSSKFSPFAANMAFEVYRPTSASTPNKRRRLEYEAEAAAAAAAGAPSSGGLIRLLVNEVPVLIPGCGEKYFCEWSTFKQVLEKNGSGCDFDGCCTSIPAAPVFDVDGGTTTPAGTGAGADATVAVDSEPEGDCIAR</sequence>
<keyword evidence="7" id="KW-0378">Hydrolase</keyword>
<evidence type="ECO:0000256" key="5">
    <source>
        <dbReference type="ARBA" id="ARBA00018097"/>
    </source>
</evidence>
<organism evidence="16 17">
    <name type="scientific">Linnemannia exigua</name>
    <dbReference type="NCBI Taxonomy" id="604196"/>
    <lineage>
        <taxon>Eukaryota</taxon>
        <taxon>Fungi</taxon>
        <taxon>Fungi incertae sedis</taxon>
        <taxon>Mucoromycota</taxon>
        <taxon>Mortierellomycotina</taxon>
        <taxon>Mortierellomycetes</taxon>
        <taxon>Mortierellales</taxon>
        <taxon>Mortierellaceae</taxon>
        <taxon>Linnemannia</taxon>
    </lineage>
</organism>
<proteinExistence type="inferred from homology"/>
<evidence type="ECO:0000313" key="16">
    <source>
        <dbReference type="EMBL" id="KAG0272754.1"/>
    </source>
</evidence>
<name>A0AAD4H6E9_9FUNG</name>
<dbReference type="PANTHER" id="PTHR20963:SF8">
    <property type="entry name" value="MULTIPLE INOSITOL POLYPHOSPHATE PHOSPHATASE 1"/>
    <property type="match status" value="1"/>
</dbReference>
<keyword evidence="8" id="KW-0472">Membrane</keyword>
<dbReference type="EMBL" id="JAAAIL010000866">
    <property type="protein sequence ID" value="KAG0272754.1"/>
    <property type="molecule type" value="Genomic_DNA"/>
</dbReference>
<dbReference type="Pfam" id="PF00328">
    <property type="entry name" value="His_Phos_2"/>
    <property type="match status" value="1"/>
</dbReference>
<evidence type="ECO:0000256" key="7">
    <source>
        <dbReference type="ARBA" id="ARBA00022801"/>
    </source>
</evidence>
<dbReference type="EC" id="3.1.3.80" evidence="3"/>
<comment type="similarity">
    <text evidence="2">Belongs to the histidine acid phosphatase family. MINPP1 subfamily.</text>
</comment>
<evidence type="ECO:0000256" key="6">
    <source>
        <dbReference type="ARBA" id="ARBA00022729"/>
    </source>
</evidence>
<evidence type="ECO:0000256" key="9">
    <source>
        <dbReference type="ARBA" id="ARBA00031642"/>
    </source>
</evidence>
<comment type="subcellular location">
    <subcellularLocation>
        <location evidence="1">Membrane</location>
    </subcellularLocation>
</comment>
<comment type="catalytic activity">
    <reaction evidence="12">
        <text>1D-myo-inositol hexakisphosphate + H2O = 1D-myo-inositol 1,2,4,5,6-pentakisphosphate + phosphate</text>
        <dbReference type="Rhea" id="RHEA:16989"/>
        <dbReference type="ChEBI" id="CHEBI:15377"/>
        <dbReference type="ChEBI" id="CHEBI:43474"/>
        <dbReference type="ChEBI" id="CHEBI:57798"/>
        <dbReference type="ChEBI" id="CHEBI:58130"/>
        <dbReference type="EC" id="3.1.3.62"/>
    </reaction>
    <physiologicalReaction direction="left-to-right" evidence="12">
        <dbReference type="Rhea" id="RHEA:16990"/>
    </physiologicalReaction>
</comment>
<accession>A0AAD4H6E9</accession>
<evidence type="ECO:0000256" key="1">
    <source>
        <dbReference type="ARBA" id="ARBA00004370"/>
    </source>
</evidence>
<evidence type="ECO:0000256" key="14">
    <source>
        <dbReference type="SAM" id="MobiDB-lite"/>
    </source>
</evidence>
<dbReference type="GO" id="GO:0034417">
    <property type="term" value="F:bisphosphoglycerate 3-phosphatase activity"/>
    <property type="evidence" value="ECO:0007669"/>
    <property type="project" value="UniProtKB-EC"/>
</dbReference>
<dbReference type="CDD" id="cd07061">
    <property type="entry name" value="HP_HAP_like"/>
    <property type="match status" value="1"/>
</dbReference>
<dbReference type="EC" id="3.1.3.62" evidence="4"/>
<evidence type="ECO:0000313" key="17">
    <source>
        <dbReference type="Proteomes" id="UP001194580"/>
    </source>
</evidence>
<evidence type="ECO:0000256" key="15">
    <source>
        <dbReference type="SAM" id="SignalP"/>
    </source>
</evidence>
<evidence type="ECO:0000256" key="2">
    <source>
        <dbReference type="ARBA" id="ARBA00008422"/>
    </source>
</evidence>
<dbReference type="AlphaFoldDB" id="A0AAD4H6E9"/>
<keyword evidence="6 15" id="KW-0732">Signal</keyword>
<dbReference type="InterPro" id="IPR029033">
    <property type="entry name" value="His_PPase_superfam"/>
</dbReference>
<dbReference type="GO" id="GO:0003993">
    <property type="term" value="F:acid phosphatase activity"/>
    <property type="evidence" value="ECO:0007669"/>
    <property type="project" value="TreeGrafter"/>
</dbReference>
<feature type="non-terminal residue" evidence="16">
    <location>
        <position position="675"/>
    </location>
</feature>
<evidence type="ECO:0000256" key="12">
    <source>
        <dbReference type="ARBA" id="ARBA00043691"/>
    </source>
</evidence>
<feature type="compositionally biased region" description="Acidic residues" evidence="14">
    <location>
        <begin position="299"/>
        <end position="310"/>
    </location>
</feature>
<comment type="caution">
    <text evidence="16">The sequence shown here is derived from an EMBL/GenBank/DDBJ whole genome shotgun (WGS) entry which is preliminary data.</text>
</comment>
<keyword evidence="17" id="KW-1185">Reference proteome</keyword>
<evidence type="ECO:0000256" key="4">
    <source>
        <dbReference type="ARBA" id="ARBA00013040"/>
    </source>
</evidence>
<evidence type="ECO:0000256" key="8">
    <source>
        <dbReference type="ARBA" id="ARBA00023136"/>
    </source>
</evidence>
<evidence type="ECO:0000256" key="3">
    <source>
        <dbReference type="ARBA" id="ARBA00012976"/>
    </source>
</evidence>
<evidence type="ECO:0000256" key="11">
    <source>
        <dbReference type="ARBA" id="ARBA00043671"/>
    </source>
</evidence>
<protein>
    <recommendedName>
        <fullName evidence="5">Multiple inositol polyphosphate phosphatase 1</fullName>
        <ecNumber evidence="4">3.1.3.62</ecNumber>
        <ecNumber evidence="3">3.1.3.80</ecNumber>
    </recommendedName>
    <alternativeName>
        <fullName evidence="9">2,3-bisphosphoglycerate 3-phosphatase</fullName>
    </alternativeName>
</protein>
<dbReference type="GO" id="GO:0016020">
    <property type="term" value="C:membrane"/>
    <property type="evidence" value="ECO:0007669"/>
    <property type="project" value="UniProtKB-SubCell"/>
</dbReference>
<reference evidence="16" key="1">
    <citation type="journal article" date="2020" name="Fungal Divers.">
        <title>Resolving the Mortierellaceae phylogeny through synthesis of multi-gene phylogenetics and phylogenomics.</title>
        <authorList>
            <person name="Vandepol N."/>
            <person name="Liber J."/>
            <person name="Desiro A."/>
            <person name="Na H."/>
            <person name="Kennedy M."/>
            <person name="Barry K."/>
            <person name="Grigoriev I.V."/>
            <person name="Miller A.N."/>
            <person name="O'Donnell K."/>
            <person name="Stajich J.E."/>
            <person name="Bonito G."/>
        </authorList>
    </citation>
    <scope>NUCLEOTIDE SEQUENCE</scope>
    <source>
        <strain evidence="16">NRRL 28262</strain>
    </source>
</reference>
<feature type="region of interest" description="Disordered" evidence="14">
    <location>
        <begin position="285"/>
        <end position="325"/>
    </location>
</feature>
<evidence type="ECO:0000256" key="13">
    <source>
        <dbReference type="ARBA" id="ARBA00043832"/>
    </source>
</evidence>
<dbReference type="InterPro" id="IPR000560">
    <property type="entry name" value="His_Pase_clade-2"/>
</dbReference>
<dbReference type="PANTHER" id="PTHR20963">
    <property type="entry name" value="MULTIPLE INOSITOL POLYPHOSPHATE PHOSPHATASE-RELATED"/>
    <property type="match status" value="1"/>
</dbReference>
<dbReference type="Gene3D" id="3.40.50.1240">
    <property type="entry name" value="Phosphoglycerate mutase-like"/>
    <property type="match status" value="1"/>
</dbReference>
<feature type="signal peptide" evidence="15">
    <location>
        <begin position="1"/>
        <end position="43"/>
    </location>
</feature>
<feature type="chain" id="PRO_5042274463" description="Multiple inositol polyphosphate phosphatase 1" evidence="15">
    <location>
        <begin position="44"/>
        <end position="675"/>
    </location>
</feature>
<comment type="catalytic activity">
    <reaction evidence="10">
        <text>1D-myo-inositol 1,2,5,6-tetrakisphosphate + H2O = 1D-myo-inositol 1,2,6-trisphosphate + phosphate</text>
        <dbReference type="Rhea" id="RHEA:77119"/>
        <dbReference type="ChEBI" id="CHEBI:15377"/>
        <dbReference type="ChEBI" id="CHEBI:43474"/>
        <dbReference type="ChEBI" id="CHEBI:195535"/>
        <dbReference type="ChEBI" id="CHEBI:195537"/>
        <dbReference type="EC" id="3.1.3.62"/>
    </reaction>
    <physiologicalReaction direction="left-to-right" evidence="10">
        <dbReference type="Rhea" id="RHEA:77120"/>
    </physiologicalReaction>
</comment>
<comment type="catalytic activity">
    <reaction evidence="11">
        <text>1D-myo-inositol 1,2,4,5,6-pentakisphosphate + H2O = 1D-myo-inositol 1,2,5,6-tetrakisphosphate + phosphate</text>
        <dbReference type="Rhea" id="RHEA:77115"/>
        <dbReference type="ChEBI" id="CHEBI:15377"/>
        <dbReference type="ChEBI" id="CHEBI:43474"/>
        <dbReference type="ChEBI" id="CHEBI:57798"/>
        <dbReference type="ChEBI" id="CHEBI:195535"/>
        <dbReference type="EC" id="3.1.3.62"/>
    </reaction>
    <physiologicalReaction direction="left-to-right" evidence="11">
        <dbReference type="Rhea" id="RHEA:77116"/>
    </physiologicalReaction>
</comment>
<dbReference type="GO" id="GO:0052745">
    <property type="term" value="F:inositol phosphate phosphatase activity"/>
    <property type="evidence" value="ECO:0007669"/>
    <property type="project" value="TreeGrafter"/>
</dbReference>